<proteinExistence type="predicted"/>
<organism evidence="2 3">
    <name type="scientific">Heterorhabditis bacteriophora</name>
    <name type="common">Entomopathogenic nematode worm</name>
    <dbReference type="NCBI Taxonomy" id="37862"/>
    <lineage>
        <taxon>Eukaryota</taxon>
        <taxon>Metazoa</taxon>
        <taxon>Ecdysozoa</taxon>
        <taxon>Nematoda</taxon>
        <taxon>Chromadorea</taxon>
        <taxon>Rhabditida</taxon>
        <taxon>Rhabditina</taxon>
        <taxon>Rhabditomorpha</taxon>
        <taxon>Strongyloidea</taxon>
        <taxon>Heterorhabditidae</taxon>
        <taxon>Heterorhabditis</taxon>
    </lineage>
</organism>
<dbReference type="Proteomes" id="UP000095283">
    <property type="component" value="Unplaced"/>
</dbReference>
<name>A0A1I7XR97_HETBA</name>
<dbReference type="WBParaSite" id="Hba_20254">
    <property type="protein sequence ID" value="Hba_20254"/>
    <property type="gene ID" value="Hba_20254"/>
</dbReference>
<keyword evidence="2" id="KW-1185">Reference proteome</keyword>
<accession>A0A1I7XR97</accession>
<evidence type="ECO:0000313" key="2">
    <source>
        <dbReference type="Proteomes" id="UP000095283"/>
    </source>
</evidence>
<protein>
    <submittedName>
        <fullName evidence="3">SAGA-associated factor 11</fullName>
    </submittedName>
</protein>
<feature type="transmembrane region" description="Helical" evidence="1">
    <location>
        <begin position="202"/>
        <end position="225"/>
    </location>
</feature>
<evidence type="ECO:0000256" key="1">
    <source>
        <dbReference type="SAM" id="Phobius"/>
    </source>
</evidence>
<keyword evidence="1" id="KW-0812">Transmembrane</keyword>
<keyword evidence="1" id="KW-0472">Membrane</keyword>
<evidence type="ECO:0000313" key="3">
    <source>
        <dbReference type="WBParaSite" id="Hba_20254"/>
    </source>
</evidence>
<keyword evidence="1" id="KW-1133">Transmembrane helix</keyword>
<sequence>MVYNLFLPCTVIELSADRGRVEQDLKVESAIDLRRDIIIEGVSVESESMVATDDRLRPPPHLPIHLLALSESLETYIMDVLILDCCFDVHREASILHRHKLEIDSPPSSPQVKEVNVKCRVCGRHVGAKVFEKHILNCLKMDGSRSSSRVAAKKIAEQELISESNFHDDDFVVAPLVATSSGDDEDWNAPKKRRKAKRRNNSCYIILASSKLVYVVLITASHVYVDITGDRFVYL</sequence>
<dbReference type="AlphaFoldDB" id="A0A1I7XR97"/>
<reference evidence="3" key="1">
    <citation type="submission" date="2016-11" db="UniProtKB">
        <authorList>
            <consortium name="WormBaseParasite"/>
        </authorList>
    </citation>
    <scope>IDENTIFICATION</scope>
</reference>